<feature type="transmembrane region" description="Helical" evidence="1">
    <location>
        <begin position="89"/>
        <end position="106"/>
    </location>
</feature>
<name>A0A1G1ZQP0_9BACT</name>
<dbReference type="EMBL" id="MHJL01000036">
    <property type="protein sequence ID" value="OGY66769.1"/>
    <property type="molecule type" value="Genomic_DNA"/>
</dbReference>
<evidence type="ECO:0000313" key="2">
    <source>
        <dbReference type="EMBL" id="OGY66769.1"/>
    </source>
</evidence>
<evidence type="ECO:0008006" key="4">
    <source>
        <dbReference type="Google" id="ProtNLM"/>
    </source>
</evidence>
<comment type="caution">
    <text evidence="2">The sequence shown here is derived from an EMBL/GenBank/DDBJ whole genome shotgun (WGS) entry which is preliminary data.</text>
</comment>
<reference evidence="2 3" key="1">
    <citation type="journal article" date="2016" name="Nat. Commun.">
        <title>Thousands of microbial genomes shed light on interconnected biogeochemical processes in an aquifer system.</title>
        <authorList>
            <person name="Anantharaman K."/>
            <person name="Brown C.T."/>
            <person name="Hug L.A."/>
            <person name="Sharon I."/>
            <person name="Castelle C.J."/>
            <person name="Probst A.J."/>
            <person name="Thomas B.C."/>
            <person name="Singh A."/>
            <person name="Wilkins M.J."/>
            <person name="Karaoz U."/>
            <person name="Brodie E.L."/>
            <person name="Williams K.H."/>
            <person name="Hubbard S.S."/>
            <person name="Banfield J.F."/>
        </authorList>
    </citation>
    <scope>NUCLEOTIDE SEQUENCE [LARGE SCALE GENOMIC DNA]</scope>
</reference>
<gene>
    <name evidence="2" type="ORF">A3I24_04610</name>
</gene>
<evidence type="ECO:0000256" key="1">
    <source>
        <dbReference type="SAM" id="Phobius"/>
    </source>
</evidence>
<keyword evidence="1" id="KW-1133">Transmembrane helix</keyword>
<feature type="transmembrane region" description="Helical" evidence="1">
    <location>
        <begin position="7"/>
        <end position="26"/>
    </location>
</feature>
<feature type="transmembrane region" description="Helical" evidence="1">
    <location>
        <begin position="66"/>
        <end position="83"/>
    </location>
</feature>
<dbReference type="STRING" id="1798409.A3I24_04610"/>
<keyword evidence="1" id="KW-0472">Membrane</keyword>
<sequence length="112" mass="12341">MNKIGIILLRLGLAFVFFYAAIGGLISPNDWIGWLPVFLQSTLILNLFSVIEIIMGLWILSGYQSFWAGIFSGFMLLGIVILNSHLMLVVFRDIGLALAAFALAFLSSNNKS</sequence>
<dbReference type="Proteomes" id="UP000177690">
    <property type="component" value="Unassembled WGS sequence"/>
</dbReference>
<protein>
    <recommendedName>
        <fullName evidence="4">DoxX family protein</fullName>
    </recommendedName>
</protein>
<organism evidence="2 3">
    <name type="scientific">Candidatus Harrisonbacteria bacterium RIFCSPLOWO2_02_FULL_41_13b</name>
    <dbReference type="NCBI Taxonomy" id="1798409"/>
    <lineage>
        <taxon>Bacteria</taxon>
        <taxon>Candidatus Harrisoniibacteriota</taxon>
    </lineage>
</organism>
<evidence type="ECO:0000313" key="3">
    <source>
        <dbReference type="Proteomes" id="UP000177690"/>
    </source>
</evidence>
<proteinExistence type="predicted"/>
<keyword evidence="1" id="KW-0812">Transmembrane</keyword>
<feature type="transmembrane region" description="Helical" evidence="1">
    <location>
        <begin position="38"/>
        <end position="59"/>
    </location>
</feature>
<accession>A0A1G1ZQP0</accession>
<dbReference type="AlphaFoldDB" id="A0A1G1ZQP0"/>